<keyword evidence="3" id="KW-1185">Reference proteome</keyword>
<evidence type="ECO:0000313" key="3">
    <source>
        <dbReference type="Proteomes" id="UP001605036"/>
    </source>
</evidence>
<comment type="caution">
    <text evidence="2">The sequence shown here is derived from an EMBL/GenBank/DDBJ whole genome shotgun (WGS) entry which is preliminary data.</text>
</comment>
<protein>
    <submittedName>
        <fullName evidence="2">Uncharacterized protein</fullName>
    </submittedName>
</protein>
<gene>
    <name evidence="2" type="ORF">R1flu_019766</name>
</gene>
<name>A0ABD1ZJL6_9MARC</name>
<sequence>MAVVFGMHRVGPDYLHQISARQSKVMLSQYRSADLLTLGPEGSGSSPSPGRLLKDAPRSHPITGWLRKDRPDPGLESRACALAHAMDPRSLDSRRNGSV</sequence>
<evidence type="ECO:0000313" key="2">
    <source>
        <dbReference type="EMBL" id="KAL2651638.1"/>
    </source>
</evidence>
<feature type="compositionally biased region" description="Low complexity" evidence="1">
    <location>
        <begin position="36"/>
        <end position="51"/>
    </location>
</feature>
<reference evidence="2 3" key="1">
    <citation type="submission" date="2024-09" db="EMBL/GenBank/DDBJ databases">
        <title>Chromosome-scale assembly of Riccia fluitans.</title>
        <authorList>
            <person name="Paukszto L."/>
            <person name="Sawicki J."/>
            <person name="Karawczyk K."/>
            <person name="Piernik-Szablinska J."/>
            <person name="Szczecinska M."/>
            <person name="Mazdziarz M."/>
        </authorList>
    </citation>
    <scope>NUCLEOTIDE SEQUENCE [LARGE SCALE GENOMIC DNA]</scope>
    <source>
        <strain evidence="2">Rf_01</strain>
        <tissue evidence="2">Aerial parts of the thallus</tissue>
    </source>
</reference>
<proteinExistence type="predicted"/>
<accession>A0ABD1ZJL6</accession>
<evidence type="ECO:0000256" key="1">
    <source>
        <dbReference type="SAM" id="MobiDB-lite"/>
    </source>
</evidence>
<dbReference type="EMBL" id="JBHFFA010000001">
    <property type="protein sequence ID" value="KAL2651638.1"/>
    <property type="molecule type" value="Genomic_DNA"/>
</dbReference>
<feature type="region of interest" description="Disordered" evidence="1">
    <location>
        <begin position="36"/>
        <end position="73"/>
    </location>
</feature>
<organism evidence="2 3">
    <name type="scientific">Riccia fluitans</name>
    <dbReference type="NCBI Taxonomy" id="41844"/>
    <lineage>
        <taxon>Eukaryota</taxon>
        <taxon>Viridiplantae</taxon>
        <taxon>Streptophyta</taxon>
        <taxon>Embryophyta</taxon>
        <taxon>Marchantiophyta</taxon>
        <taxon>Marchantiopsida</taxon>
        <taxon>Marchantiidae</taxon>
        <taxon>Marchantiales</taxon>
        <taxon>Ricciaceae</taxon>
        <taxon>Riccia</taxon>
    </lineage>
</organism>
<dbReference type="AlphaFoldDB" id="A0ABD1ZJL6"/>
<dbReference type="Proteomes" id="UP001605036">
    <property type="component" value="Unassembled WGS sequence"/>
</dbReference>